<protein>
    <recommendedName>
        <fullName evidence="3">Cupin</fullName>
    </recommendedName>
</protein>
<proteinExistence type="predicted"/>
<evidence type="ECO:0000313" key="1">
    <source>
        <dbReference type="EMBL" id="MDN5216811.1"/>
    </source>
</evidence>
<dbReference type="Proteomes" id="UP001172083">
    <property type="component" value="Unassembled WGS sequence"/>
</dbReference>
<sequence>MVIKQIKDELAQAKHPVAKSLHHNNAFRVLVIGFNKDMIMLSHTAKWPSKLTVLEGAVTYMEEKGNTVLRQYDEFDIPVGITHSVEATEDSLCLLTQSEKL</sequence>
<dbReference type="InterPro" id="IPR011051">
    <property type="entry name" value="RmlC_Cupin_sf"/>
</dbReference>
<dbReference type="Gene3D" id="2.60.120.10">
    <property type="entry name" value="Jelly Rolls"/>
    <property type="match status" value="1"/>
</dbReference>
<organism evidence="1 2">
    <name type="scientific">Agaribacillus aureus</name>
    <dbReference type="NCBI Taxonomy" id="3051825"/>
    <lineage>
        <taxon>Bacteria</taxon>
        <taxon>Pseudomonadati</taxon>
        <taxon>Bacteroidota</taxon>
        <taxon>Cytophagia</taxon>
        <taxon>Cytophagales</taxon>
        <taxon>Splendidivirgaceae</taxon>
        <taxon>Agaribacillus</taxon>
    </lineage>
</organism>
<accession>A0ABT8LHY1</accession>
<gene>
    <name evidence="1" type="ORF">QQ020_32370</name>
</gene>
<keyword evidence="2" id="KW-1185">Reference proteome</keyword>
<dbReference type="RefSeq" id="WP_346762148.1">
    <property type="nucleotide sequence ID" value="NZ_JAUJEB010000011.1"/>
</dbReference>
<dbReference type="InterPro" id="IPR014710">
    <property type="entry name" value="RmlC-like_jellyroll"/>
</dbReference>
<evidence type="ECO:0008006" key="3">
    <source>
        <dbReference type="Google" id="ProtNLM"/>
    </source>
</evidence>
<dbReference type="SUPFAM" id="SSF51182">
    <property type="entry name" value="RmlC-like cupins"/>
    <property type="match status" value="1"/>
</dbReference>
<name>A0ABT8LHY1_9BACT</name>
<evidence type="ECO:0000313" key="2">
    <source>
        <dbReference type="Proteomes" id="UP001172083"/>
    </source>
</evidence>
<reference evidence="1" key="1">
    <citation type="submission" date="2023-06" db="EMBL/GenBank/DDBJ databases">
        <title>Genomic of Agaribacillus aureum.</title>
        <authorList>
            <person name="Wang G."/>
        </authorList>
    </citation>
    <scope>NUCLEOTIDE SEQUENCE</scope>
    <source>
        <strain evidence="1">BMA12</strain>
    </source>
</reference>
<comment type="caution">
    <text evidence="1">The sequence shown here is derived from an EMBL/GenBank/DDBJ whole genome shotgun (WGS) entry which is preliminary data.</text>
</comment>
<dbReference type="EMBL" id="JAUJEB010000011">
    <property type="protein sequence ID" value="MDN5216811.1"/>
    <property type="molecule type" value="Genomic_DNA"/>
</dbReference>